<comment type="similarity">
    <text evidence="2 6">Belongs to the class-I pyridoxal-phosphate-dependent aminotransferase family.</text>
</comment>
<dbReference type="EC" id="2.6.1.-" evidence="6"/>
<dbReference type="InterPro" id="IPR015421">
    <property type="entry name" value="PyrdxlP-dep_Trfase_major"/>
</dbReference>
<keyword evidence="9" id="KW-1185">Reference proteome</keyword>
<evidence type="ECO:0000313" key="9">
    <source>
        <dbReference type="Proteomes" id="UP000001572"/>
    </source>
</evidence>
<accession>A6TKL3</accession>
<dbReference type="InterPro" id="IPR050596">
    <property type="entry name" value="AspAT/PAT-like"/>
</dbReference>
<evidence type="ECO:0000259" key="7">
    <source>
        <dbReference type="Pfam" id="PF00155"/>
    </source>
</evidence>
<dbReference type="Gene3D" id="3.40.640.10">
    <property type="entry name" value="Type I PLP-dependent aspartate aminotransferase-like (Major domain)"/>
    <property type="match status" value="1"/>
</dbReference>
<dbReference type="eggNOG" id="COG0436">
    <property type="taxonomic scope" value="Bacteria"/>
</dbReference>
<proteinExistence type="inferred from homology"/>
<gene>
    <name evidence="8" type="ordered locus">Amet_0504</name>
</gene>
<keyword evidence="3 6" id="KW-0032">Aminotransferase</keyword>
<evidence type="ECO:0000256" key="4">
    <source>
        <dbReference type="ARBA" id="ARBA00022679"/>
    </source>
</evidence>
<dbReference type="OrthoDB" id="9802328at2"/>
<dbReference type="PANTHER" id="PTHR46383:SF1">
    <property type="entry name" value="ASPARTATE AMINOTRANSFERASE"/>
    <property type="match status" value="1"/>
</dbReference>
<dbReference type="RefSeq" id="WP_011971639.1">
    <property type="nucleotide sequence ID" value="NC_009633.1"/>
</dbReference>
<evidence type="ECO:0000256" key="5">
    <source>
        <dbReference type="ARBA" id="ARBA00022898"/>
    </source>
</evidence>
<feature type="domain" description="Aminotransferase class I/classII large" evidence="7">
    <location>
        <begin position="28"/>
        <end position="372"/>
    </location>
</feature>
<dbReference type="GO" id="GO:0030170">
    <property type="term" value="F:pyridoxal phosphate binding"/>
    <property type="evidence" value="ECO:0007669"/>
    <property type="project" value="InterPro"/>
</dbReference>
<protein>
    <recommendedName>
        <fullName evidence="6">Aminotransferase</fullName>
        <ecNumber evidence="6">2.6.1.-</ecNumber>
    </recommendedName>
</protein>
<dbReference type="HOGENOM" id="CLU_017584_4_3_9"/>
<dbReference type="AlphaFoldDB" id="A6TKL3"/>
<dbReference type="Gene3D" id="3.90.1150.10">
    <property type="entry name" value="Aspartate Aminotransferase, domain 1"/>
    <property type="match status" value="1"/>
</dbReference>
<keyword evidence="4 6" id="KW-0808">Transferase</keyword>
<dbReference type="InterPro" id="IPR004839">
    <property type="entry name" value="Aminotransferase_I/II_large"/>
</dbReference>
<reference evidence="9" key="1">
    <citation type="journal article" date="2016" name="Genome Announc.">
        <title>Complete genome sequence of Alkaliphilus metalliredigens strain QYMF, an alkaliphilic and metal-reducing bacterium isolated from borax-contaminated leachate ponds.</title>
        <authorList>
            <person name="Hwang C."/>
            <person name="Copeland A."/>
            <person name="Lucas S."/>
            <person name="Lapidus A."/>
            <person name="Barry K."/>
            <person name="Detter J.C."/>
            <person name="Glavina Del Rio T."/>
            <person name="Hammon N."/>
            <person name="Israni S."/>
            <person name="Dalin E."/>
            <person name="Tice H."/>
            <person name="Pitluck S."/>
            <person name="Chertkov O."/>
            <person name="Brettin T."/>
            <person name="Bruce D."/>
            <person name="Han C."/>
            <person name="Schmutz J."/>
            <person name="Larimer F."/>
            <person name="Land M.L."/>
            <person name="Hauser L."/>
            <person name="Kyrpides N."/>
            <person name="Mikhailova N."/>
            <person name="Ye Q."/>
            <person name="Zhou J."/>
            <person name="Richardson P."/>
            <person name="Fields M.W."/>
        </authorList>
    </citation>
    <scope>NUCLEOTIDE SEQUENCE [LARGE SCALE GENOMIC DNA]</scope>
    <source>
        <strain evidence="9">QYMF</strain>
    </source>
</reference>
<evidence type="ECO:0000256" key="1">
    <source>
        <dbReference type="ARBA" id="ARBA00001933"/>
    </source>
</evidence>
<dbReference type="SUPFAM" id="SSF53383">
    <property type="entry name" value="PLP-dependent transferases"/>
    <property type="match status" value="1"/>
</dbReference>
<dbReference type="CDD" id="cd00609">
    <property type="entry name" value="AAT_like"/>
    <property type="match status" value="1"/>
</dbReference>
<dbReference type="PROSITE" id="PS00105">
    <property type="entry name" value="AA_TRANSFER_CLASS_1"/>
    <property type="match status" value="1"/>
</dbReference>
<comment type="cofactor">
    <cofactor evidence="1 6">
        <name>pyridoxal 5'-phosphate</name>
        <dbReference type="ChEBI" id="CHEBI:597326"/>
    </cofactor>
</comment>
<dbReference type="KEGG" id="amt:Amet_0504"/>
<dbReference type="GO" id="GO:0008483">
    <property type="term" value="F:transaminase activity"/>
    <property type="evidence" value="ECO:0007669"/>
    <property type="project" value="UniProtKB-KW"/>
</dbReference>
<dbReference type="Proteomes" id="UP000001572">
    <property type="component" value="Chromosome"/>
</dbReference>
<dbReference type="GO" id="GO:0006520">
    <property type="term" value="P:amino acid metabolic process"/>
    <property type="evidence" value="ECO:0007669"/>
    <property type="project" value="InterPro"/>
</dbReference>
<evidence type="ECO:0000256" key="3">
    <source>
        <dbReference type="ARBA" id="ARBA00022576"/>
    </source>
</evidence>
<evidence type="ECO:0000256" key="6">
    <source>
        <dbReference type="RuleBase" id="RU000481"/>
    </source>
</evidence>
<keyword evidence="5" id="KW-0663">Pyridoxal phosphate</keyword>
<dbReference type="InterPro" id="IPR015422">
    <property type="entry name" value="PyrdxlP-dep_Trfase_small"/>
</dbReference>
<organism evidence="8 9">
    <name type="scientific">Alkaliphilus metalliredigens (strain QYMF)</name>
    <dbReference type="NCBI Taxonomy" id="293826"/>
    <lineage>
        <taxon>Bacteria</taxon>
        <taxon>Bacillati</taxon>
        <taxon>Bacillota</taxon>
        <taxon>Clostridia</taxon>
        <taxon>Peptostreptococcales</taxon>
        <taxon>Natronincolaceae</taxon>
        <taxon>Alkaliphilus</taxon>
    </lineage>
</organism>
<sequence>MPSLSKTILNLEESGIREIMNLALGMEDVIRLEIGEPQFDTPEHIIEATSQAARDGFTKYTANLGLLSLRETISNHVNNRFNLETSWENVAVSVGGVGAVSSLIRVLADAGDELLIPSIAWPNYKMAIDCIDATPVFYKLDPNNDFLPSIENLESLVTPKTKVLVINSPSNPLGVVIPQKLIKELVEFAKKHDLFLISDEVYEEIIFEGDHISTLPYDTDGRVIGVFSFSKTYAMTGYRLGYAIGNKEIIKEVGKFQEVNVMNACGIAQKAAEAALKGSQDCIREMVAVYKDNMEAATRLMDEYEIPYQQPTGAFYLWVNIGCKDATVFAKDFLVQHKVAIAPGNTFGPEGSPYIRISLASKKEDILEGIHRLAVMLGKSKLAVNA</sequence>
<evidence type="ECO:0000256" key="2">
    <source>
        <dbReference type="ARBA" id="ARBA00007441"/>
    </source>
</evidence>
<dbReference type="STRING" id="293826.Amet_0504"/>
<dbReference type="InterPro" id="IPR004838">
    <property type="entry name" value="NHTrfase_class1_PyrdxlP-BS"/>
</dbReference>
<evidence type="ECO:0000313" key="8">
    <source>
        <dbReference type="EMBL" id="ABR46731.1"/>
    </source>
</evidence>
<dbReference type="Pfam" id="PF00155">
    <property type="entry name" value="Aminotran_1_2"/>
    <property type="match status" value="1"/>
</dbReference>
<dbReference type="EMBL" id="CP000724">
    <property type="protein sequence ID" value="ABR46731.1"/>
    <property type="molecule type" value="Genomic_DNA"/>
</dbReference>
<name>A6TKL3_ALKMQ</name>
<dbReference type="InterPro" id="IPR015424">
    <property type="entry name" value="PyrdxlP-dep_Trfase"/>
</dbReference>
<dbReference type="PANTHER" id="PTHR46383">
    <property type="entry name" value="ASPARTATE AMINOTRANSFERASE"/>
    <property type="match status" value="1"/>
</dbReference>